<reference evidence="2" key="2">
    <citation type="submission" date="2020-06" db="EMBL/GenBank/DDBJ databases">
        <title>Helianthus annuus Genome sequencing and assembly Release 2.</title>
        <authorList>
            <person name="Gouzy J."/>
            <person name="Langlade N."/>
            <person name="Munos S."/>
        </authorList>
    </citation>
    <scope>NUCLEOTIDE SEQUENCE</scope>
    <source>
        <tissue evidence="2">Leaves</tissue>
    </source>
</reference>
<evidence type="ECO:0000313" key="2">
    <source>
        <dbReference type="EMBL" id="KAF5817671.1"/>
    </source>
</evidence>
<sequence length="58" mass="7213">MYNFKFLYIYTYIFIRNFLSGQVLTGIWEVLAGICVFFRFFPIFSDFFRFFLVFPDFF</sequence>
<reference evidence="2" key="1">
    <citation type="journal article" date="2017" name="Nature">
        <title>The sunflower genome provides insights into oil metabolism, flowering and Asterid evolution.</title>
        <authorList>
            <person name="Badouin H."/>
            <person name="Gouzy J."/>
            <person name="Grassa C.J."/>
            <person name="Murat F."/>
            <person name="Staton S.E."/>
            <person name="Cottret L."/>
            <person name="Lelandais-Briere C."/>
            <person name="Owens G.L."/>
            <person name="Carrere S."/>
            <person name="Mayjonade B."/>
            <person name="Legrand L."/>
            <person name="Gill N."/>
            <person name="Kane N.C."/>
            <person name="Bowers J.E."/>
            <person name="Hubner S."/>
            <person name="Bellec A."/>
            <person name="Berard A."/>
            <person name="Berges H."/>
            <person name="Blanchet N."/>
            <person name="Boniface M.C."/>
            <person name="Brunel D."/>
            <person name="Catrice O."/>
            <person name="Chaidir N."/>
            <person name="Claudel C."/>
            <person name="Donnadieu C."/>
            <person name="Faraut T."/>
            <person name="Fievet G."/>
            <person name="Helmstetter N."/>
            <person name="King M."/>
            <person name="Knapp S.J."/>
            <person name="Lai Z."/>
            <person name="Le Paslier M.C."/>
            <person name="Lippi Y."/>
            <person name="Lorenzon L."/>
            <person name="Mandel J.R."/>
            <person name="Marage G."/>
            <person name="Marchand G."/>
            <person name="Marquand E."/>
            <person name="Bret-Mestries E."/>
            <person name="Morien E."/>
            <person name="Nambeesan S."/>
            <person name="Nguyen T."/>
            <person name="Pegot-Espagnet P."/>
            <person name="Pouilly N."/>
            <person name="Raftis F."/>
            <person name="Sallet E."/>
            <person name="Schiex T."/>
            <person name="Thomas J."/>
            <person name="Vandecasteele C."/>
            <person name="Vares D."/>
            <person name="Vear F."/>
            <person name="Vautrin S."/>
            <person name="Crespi M."/>
            <person name="Mangin B."/>
            <person name="Burke J.M."/>
            <person name="Salse J."/>
            <person name="Munos S."/>
            <person name="Vincourt P."/>
            <person name="Rieseberg L.H."/>
            <person name="Langlade N.B."/>
        </authorList>
    </citation>
    <scope>NUCLEOTIDE SEQUENCE</scope>
    <source>
        <tissue evidence="2">Leaves</tissue>
    </source>
</reference>
<keyword evidence="1" id="KW-1133">Transmembrane helix</keyword>
<accession>A0A9K3NYW7</accession>
<keyword evidence="3" id="KW-1185">Reference proteome</keyword>
<comment type="caution">
    <text evidence="2">The sequence shown here is derived from an EMBL/GenBank/DDBJ whole genome shotgun (WGS) entry which is preliminary data.</text>
</comment>
<evidence type="ECO:0000313" key="3">
    <source>
        <dbReference type="Proteomes" id="UP000215914"/>
    </source>
</evidence>
<feature type="transmembrane region" description="Helical" evidence="1">
    <location>
        <begin position="30"/>
        <end position="52"/>
    </location>
</feature>
<name>A0A9K3NYW7_HELAN</name>
<dbReference type="EMBL" id="MNCJ02000317">
    <property type="protein sequence ID" value="KAF5817671.1"/>
    <property type="molecule type" value="Genomic_DNA"/>
</dbReference>
<dbReference type="AlphaFoldDB" id="A0A9K3NYW7"/>
<evidence type="ECO:0000256" key="1">
    <source>
        <dbReference type="SAM" id="Phobius"/>
    </source>
</evidence>
<dbReference type="Gramene" id="mRNA:HanXRQr2_Chr02g0055811">
    <property type="protein sequence ID" value="CDS:HanXRQr2_Chr02g0055811.1"/>
    <property type="gene ID" value="HanXRQr2_Chr02g0055811"/>
</dbReference>
<dbReference type="Proteomes" id="UP000215914">
    <property type="component" value="Unassembled WGS sequence"/>
</dbReference>
<organism evidence="2 3">
    <name type="scientific">Helianthus annuus</name>
    <name type="common">Common sunflower</name>
    <dbReference type="NCBI Taxonomy" id="4232"/>
    <lineage>
        <taxon>Eukaryota</taxon>
        <taxon>Viridiplantae</taxon>
        <taxon>Streptophyta</taxon>
        <taxon>Embryophyta</taxon>
        <taxon>Tracheophyta</taxon>
        <taxon>Spermatophyta</taxon>
        <taxon>Magnoliopsida</taxon>
        <taxon>eudicotyledons</taxon>
        <taxon>Gunneridae</taxon>
        <taxon>Pentapetalae</taxon>
        <taxon>asterids</taxon>
        <taxon>campanulids</taxon>
        <taxon>Asterales</taxon>
        <taxon>Asteraceae</taxon>
        <taxon>Asteroideae</taxon>
        <taxon>Heliantheae alliance</taxon>
        <taxon>Heliantheae</taxon>
        <taxon>Helianthus</taxon>
    </lineage>
</organism>
<gene>
    <name evidence="2" type="ORF">HanXRQr2_Chr02g0055811</name>
</gene>
<keyword evidence="1" id="KW-0472">Membrane</keyword>
<proteinExistence type="predicted"/>
<keyword evidence="1" id="KW-0812">Transmembrane</keyword>
<protein>
    <submittedName>
        <fullName evidence="2">Uncharacterized protein</fullName>
    </submittedName>
</protein>